<dbReference type="Gene3D" id="3.90.950.20">
    <property type="entry name" value="CinA-like"/>
    <property type="match status" value="1"/>
</dbReference>
<dbReference type="RefSeq" id="WP_377178050.1">
    <property type="nucleotide sequence ID" value="NZ_JBHTMY010000003.1"/>
</dbReference>
<evidence type="ECO:0000313" key="3">
    <source>
        <dbReference type="EMBL" id="MFD1315664.1"/>
    </source>
</evidence>
<dbReference type="Gene3D" id="3.40.980.10">
    <property type="entry name" value="MoaB/Mog-like domain"/>
    <property type="match status" value="1"/>
</dbReference>
<dbReference type="Proteomes" id="UP001597201">
    <property type="component" value="Unassembled WGS sequence"/>
</dbReference>
<reference evidence="4" key="1">
    <citation type="journal article" date="2019" name="Int. J. Syst. Evol. Microbiol.">
        <title>The Global Catalogue of Microorganisms (GCM) 10K type strain sequencing project: providing services to taxonomists for standard genome sequencing and annotation.</title>
        <authorList>
            <consortium name="The Broad Institute Genomics Platform"/>
            <consortium name="The Broad Institute Genome Sequencing Center for Infectious Disease"/>
            <person name="Wu L."/>
            <person name="Ma J."/>
        </authorList>
    </citation>
    <scope>NUCLEOTIDE SEQUENCE [LARGE SCALE GENOMIC DNA]</scope>
    <source>
        <strain evidence="4">CCUG 61485</strain>
    </source>
</reference>
<dbReference type="NCBIfam" id="TIGR00199">
    <property type="entry name" value="PncC_domain"/>
    <property type="match status" value="1"/>
</dbReference>
<gene>
    <name evidence="3" type="ORF">ACFQ39_08565</name>
</gene>
<keyword evidence="4" id="KW-1185">Reference proteome</keyword>
<accession>A0ABW3Y4J7</accession>
<dbReference type="PANTHER" id="PTHR13939">
    <property type="entry name" value="NICOTINAMIDE-NUCLEOTIDE AMIDOHYDROLASE PNCC"/>
    <property type="match status" value="1"/>
</dbReference>
<dbReference type="PIRSF" id="PIRSF006728">
    <property type="entry name" value="CinA"/>
    <property type="match status" value="1"/>
</dbReference>
<dbReference type="InterPro" id="IPR008135">
    <property type="entry name" value="Competence-induced_CinA"/>
</dbReference>
<dbReference type="PANTHER" id="PTHR13939:SF0">
    <property type="entry name" value="NMN AMIDOHYDROLASE-LIKE PROTEIN YFAY"/>
    <property type="match status" value="1"/>
</dbReference>
<dbReference type="SUPFAM" id="SSF53218">
    <property type="entry name" value="Molybdenum cofactor biosynthesis proteins"/>
    <property type="match status" value="1"/>
</dbReference>
<dbReference type="HAMAP" id="MF_00226_B">
    <property type="entry name" value="CinA_B"/>
    <property type="match status" value="1"/>
</dbReference>
<evidence type="ECO:0000259" key="2">
    <source>
        <dbReference type="SMART" id="SM00852"/>
    </source>
</evidence>
<dbReference type="NCBIfam" id="TIGR00177">
    <property type="entry name" value="molyb_syn"/>
    <property type="match status" value="1"/>
</dbReference>
<dbReference type="CDD" id="cd00885">
    <property type="entry name" value="cinA"/>
    <property type="match status" value="1"/>
</dbReference>
<proteinExistence type="inferred from homology"/>
<comment type="similarity">
    <text evidence="1">Belongs to the CinA family.</text>
</comment>
<evidence type="ECO:0000313" key="4">
    <source>
        <dbReference type="Proteomes" id="UP001597201"/>
    </source>
</evidence>
<name>A0ABW3Y4J7_9FLAO</name>
<dbReference type="InterPro" id="IPR041424">
    <property type="entry name" value="CinA_KH"/>
</dbReference>
<dbReference type="InterPro" id="IPR050101">
    <property type="entry name" value="CinA"/>
</dbReference>
<evidence type="ECO:0000256" key="1">
    <source>
        <dbReference type="HAMAP-Rule" id="MF_00226"/>
    </source>
</evidence>
<dbReference type="EMBL" id="JBHTMY010000003">
    <property type="protein sequence ID" value="MFD1315664.1"/>
    <property type="molecule type" value="Genomic_DNA"/>
</dbReference>
<dbReference type="InterPro" id="IPR001453">
    <property type="entry name" value="MoaB/Mog_dom"/>
</dbReference>
<dbReference type="NCBIfam" id="NF001813">
    <property type="entry name" value="PRK00549.1"/>
    <property type="match status" value="1"/>
</dbReference>
<protein>
    <recommendedName>
        <fullName evidence="1">CinA-like protein</fullName>
    </recommendedName>
</protein>
<dbReference type="Pfam" id="PF02464">
    <property type="entry name" value="CinA"/>
    <property type="match status" value="1"/>
</dbReference>
<dbReference type="NCBIfam" id="TIGR00200">
    <property type="entry name" value="cinA_nterm"/>
    <property type="match status" value="1"/>
</dbReference>
<comment type="caution">
    <text evidence="3">The sequence shown here is derived from an EMBL/GenBank/DDBJ whole genome shotgun (WGS) entry which is preliminary data.</text>
</comment>
<organism evidence="3 4">
    <name type="scientific">Namhaeicola litoreus</name>
    <dbReference type="NCBI Taxonomy" id="1052145"/>
    <lineage>
        <taxon>Bacteria</taxon>
        <taxon>Pseudomonadati</taxon>
        <taxon>Bacteroidota</taxon>
        <taxon>Flavobacteriia</taxon>
        <taxon>Flavobacteriales</taxon>
        <taxon>Flavobacteriaceae</taxon>
        <taxon>Namhaeicola</taxon>
    </lineage>
</organism>
<dbReference type="InterPro" id="IPR036653">
    <property type="entry name" value="CinA-like_C"/>
</dbReference>
<feature type="domain" description="MoaB/Mog" evidence="2">
    <location>
        <begin position="4"/>
        <end position="171"/>
    </location>
</feature>
<dbReference type="Pfam" id="PF00994">
    <property type="entry name" value="MoCF_biosynth"/>
    <property type="match status" value="1"/>
</dbReference>
<sequence>MLAEIITIGDEILIGQITDTNSKWIAERLNEIGISVYQITSIQDDKEHILKTLKEAEKNVDLIIITGGLGPTKDDITKNTLAEYFQDELIYRPDVAEHIRQLFSKIRIRVTHLDDHQAMLPSKSVVLKNQYGTASGMWFNENGKIVVSLPGVPFEMKGLMSETVIPKLQASLKLPFIIHKTMQTYGLGESRVAERLEDWEGSLPKHIKMAYLPSFGKLRLRLSGKGFDQLELKKSIDDQMTKLEELLEDIFVGYEESENIEQIVHKLCIDNTLTLSSAESCTGGKIAQMITAIPGASNFYKGSVIAYSKEIKEQVLGVQPDIIEEFSVVSAEVAKEMALKCKKIFQSDFALATTGNAGPGKDDTDQSVGTVFIALASQNGVLVEEFNFGKPREKVINKAANKALEILKNEIRKNY</sequence>
<dbReference type="Pfam" id="PF18146">
    <property type="entry name" value="CinA_KH"/>
    <property type="match status" value="1"/>
</dbReference>
<dbReference type="InterPro" id="IPR036425">
    <property type="entry name" value="MoaB/Mog-like_dom_sf"/>
</dbReference>
<dbReference type="InterPro" id="IPR008136">
    <property type="entry name" value="CinA_C"/>
</dbReference>
<dbReference type="SUPFAM" id="SSF142433">
    <property type="entry name" value="CinA-like"/>
    <property type="match status" value="1"/>
</dbReference>
<dbReference type="SMART" id="SM00852">
    <property type="entry name" value="MoCF_biosynth"/>
    <property type="match status" value="1"/>
</dbReference>